<dbReference type="EMBL" id="MCFL01000054">
    <property type="protein sequence ID" value="ORZ31830.1"/>
    <property type="molecule type" value="Genomic_DNA"/>
</dbReference>
<dbReference type="Proteomes" id="UP000193411">
    <property type="component" value="Unassembled WGS sequence"/>
</dbReference>
<reference evidence="1 2" key="1">
    <citation type="submission" date="2016-07" db="EMBL/GenBank/DDBJ databases">
        <title>Pervasive Adenine N6-methylation of Active Genes in Fungi.</title>
        <authorList>
            <consortium name="DOE Joint Genome Institute"/>
            <person name="Mondo S.J."/>
            <person name="Dannebaum R.O."/>
            <person name="Kuo R.C."/>
            <person name="Labutti K."/>
            <person name="Haridas S."/>
            <person name="Kuo A."/>
            <person name="Salamov A."/>
            <person name="Ahrendt S.R."/>
            <person name="Lipzen A."/>
            <person name="Sullivan W."/>
            <person name="Andreopoulos W.B."/>
            <person name="Clum A."/>
            <person name="Lindquist E."/>
            <person name="Daum C."/>
            <person name="Ramamoorthy G.K."/>
            <person name="Gryganskyi A."/>
            <person name="Culley D."/>
            <person name="Magnuson J.K."/>
            <person name="James T.Y."/>
            <person name="O'Malley M.A."/>
            <person name="Stajich J.E."/>
            <person name="Spatafora J.W."/>
            <person name="Visel A."/>
            <person name="Grigoriev I.V."/>
        </authorList>
    </citation>
    <scope>NUCLEOTIDE SEQUENCE [LARGE SCALE GENOMIC DNA]</scope>
    <source>
        <strain evidence="1 2">PL171</strain>
    </source>
</reference>
<protein>
    <submittedName>
        <fullName evidence="1">Uncharacterized protein</fullName>
    </submittedName>
</protein>
<proteinExistence type="predicted"/>
<organism evidence="1 2">
    <name type="scientific">Catenaria anguillulae PL171</name>
    <dbReference type="NCBI Taxonomy" id="765915"/>
    <lineage>
        <taxon>Eukaryota</taxon>
        <taxon>Fungi</taxon>
        <taxon>Fungi incertae sedis</taxon>
        <taxon>Blastocladiomycota</taxon>
        <taxon>Blastocladiomycetes</taxon>
        <taxon>Blastocladiales</taxon>
        <taxon>Catenariaceae</taxon>
        <taxon>Catenaria</taxon>
    </lineage>
</organism>
<keyword evidence="2" id="KW-1185">Reference proteome</keyword>
<name>A0A1Y2HB64_9FUNG</name>
<gene>
    <name evidence="1" type="ORF">BCR44DRAFT_45344</name>
</gene>
<evidence type="ECO:0000313" key="2">
    <source>
        <dbReference type="Proteomes" id="UP000193411"/>
    </source>
</evidence>
<dbReference type="AlphaFoldDB" id="A0A1Y2HB64"/>
<evidence type="ECO:0000313" key="1">
    <source>
        <dbReference type="EMBL" id="ORZ31830.1"/>
    </source>
</evidence>
<accession>A0A1Y2HB64</accession>
<sequence length="142" mass="16047">MTLYYQPPSRRSTDSQFACAFACRLVAVMLWDTPSVIELKDNHIHFEGLVSEAKGRVILGNGGFAPHIAAPLSYALRLAMPSEWIGRVREHPTGDFDDEDQKEMYKDCVIACEVLAQVDILFVLRCVRVSRYWPLSVMRGAL</sequence>
<comment type="caution">
    <text evidence="1">The sequence shown here is derived from an EMBL/GenBank/DDBJ whole genome shotgun (WGS) entry which is preliminary data.</text>
</comment>